<reference evidence="1 2" key="1">
    <citation type="journal article" date="2018" name="New Phytol.">
        <title>Phylogenomics of Endogonaceae and evolution of mycorrhizas within Mucoromycota.</title>
        <authorList>
            <person name="Chang Y."/>
            <person name="Desiro A."/>
            <person name="Na H."/>
            <person name="Sandor L."/>
            <person name="Lipzen A."/>
            <person name="Clum A."/>
            <person name="Barry K."/>
            <person name="Grigoriev I.V."/>
            <person name="Martin F.M."/>
            <person name="Stajich J.E."/>
            <person name="Smith M.E."/>
            <person name="Bonito G."/>
            <person name="Spatafora J.W."/>
        </authorList>
    </citation>
    <scope>NUCLEOTIDE SEQUENCE [LARGE SCALE GENOMIC DNA]</scope>
    <source>
        <strain evidence="1 2">AD002</strain>
    </source>
</reference>
<keyword evidence="2" id="KW-1185">Reference proteome</keyword>
<dbReference type="Proteomes" id="UP000274822">
    <property type="component" value="Unassembled WGS sequence"/>
</dbReference>
<protein>
    <submittedName>
        <fullName evidence="1">Uncharacterized protein</fullName>
    </submittedName>
</protein>
<dbReference type="EMBL" id="RBNJ01008256">
    <property type="protein sequence ID" value="RUS27499.1"/>
    <property type="molecule type" value="Genomic_DNA"/>
</dbReference>
<evidence type="ECO:0000313" key="1">
    <source>
        <dbReference type="EMBL" id="RUS27499.1"/>
    </source>
</evidence>
<sequence>MGLLDKLKSQYEVWKIEKYTKRRSAMTPEFEQRDAEYYRTNYQNGVYVNNGDAAKGSATDLPARQNSLGSFKAKRTKSQRVVRCSETYNETGQL</sequence>
<proteinExistence type="predicted"/>
<organism evidence="1 2">
    <name type="scientific">Jimgerdemannia flammicorona</name>
    <dbReference type="NCBI Taxonomy" id="994334"/>
    <lineage>
        <taxon>Eukaryota</taxon>
        <taxon>Fungi</taxon>
        <taxon>Fungi incertae sedis</taxon>
        <taxon>Mucoromycota</taxon>
        <taxon>Mucoromycotina</taxon>
        <taxon>Endogonomycetes</taxon>
        <taxon>Endogonales</taxon>
        <taxon>Endogonaceae</taxon>
        <taxon>Jimgerdemannia</taxon>
    </lineage>
</organism>
<gene>
    <name evidence="1" type="ORF">BC938DRAFT_483151</name>
</gene>
<dbReference type="AlphaFoldDB" id="A0A433QCN9"/>
<accession>A0A433QCN9</accession>
<comment type="caution">
    <text evidence="1">The sequence shown here is derived from an EMBL/GenBank/DDBJ whole genome shotgun (WGS) entry which is preliminary data.</text>
</comment>
<evidence type="ECO:0000313" key="2">
    <source>
        <dbReference type="Proteomes" id="UP000274822"/>
    </source>
</evidence>
<name>A0A433QCN9_9FUNG</name>